<dbReference type="RefSeq" id="WP_345189817.1">
    <property type="nucleotide sequence ID" value="NZ_BAABJJ010000004.1"/>
</dbReference>
<dbReference type="Proteomes" id="UP001501302">
    <property type="component" value="Unassembled WGS sequence"/>
</dbReference>
<dbReference type="EMBL" id="BAABJJ010000004">
    <property type="protein sequence ID" value="GAA4934384.1"/>
    <property type="molecule type" value="Genomic_DNA"/>
</dbReference>
<dbReference type="Pfam" id="PF06713">
    <property type="entry name" value="bPH_4"/>
    <property type="match status" value="1"/>
</dbReference>
<keyword evidence="1" id="KW-1133">Transmembrane helix</keyword>
<name>A0ABP9GAI5_9FLAO</name>
<evidence type="ECO:0000313" key="3">
    <source>
        <dbReference type="EMBL" id="GAA4934384.1"/>
    </source>
</evidence>
<keyword evidence="1" id="KW-0472">Membrane</keyword>
<accession>A0ABP9GAI5</accession>
<proteinExistence type="predicted"/>
<feature type="transmembrane region" description="Helical" evidence="1">
    <location>
        <begin position="36"/>
        <end position="56"/>
    </location>
</feature>
<sequence>MKIYKSKFGYGVMGFLTLLFLPILGYMVYKNERLEAILSVAGIHLLVYGFCLYLNFSTEYAITENGILKVKCGFVYNKSFDINKIKSITKSNNLISSPAPSLDRIELTYGKFDLIIISPKDKMEFANDLTKINPKIENKLTEIKTHHNNV</sequence>
<comment type="caution">
    <text evidence="3">The sequence shown here is derived from an EMBL/GenBank/DDBJ whole genome shotgun (WGS) entry which is preliminary data.</text>
</comment>
<evidence type="ECO:0000259" key="2">
    <source>
        <dbReference type="Pfam" id="PF06713"/>
    </source>
</evidence>
<evidence type="ECO:0000313" key="4">
    <source>
        <dbReference type="Proteomes" id="UP001501302"/>
    </source>
</evidence>
<protein>
    <recommendedName>
        <fullName evidence="2">Uncharacterized protein YyaB-like PH domain-containing protein</fullName>
    </recommendedName>
</protein>
<organism evidence="3 4">
    <name type="scientific">Algibacter agarivorans</name>
    <dbReference type="NCBI Taxonomy" id="1109741"/>
    <lineage>
        <taxon>Bacteria</taxon>
        <taxon>Pseudomonadati</taxon>
        <taxon>Bacteroidota</taxon>
        <taxon>Flavobacteriia</taxon>
        <taxon>Flavobacteriales</taxon>
        <taxon>Flavobacteriaceae</taxon>
        <taxon>Algibacter</taxon>
    </lineage>
</organism>
<feature type="transmembrane region" description="Helical" evidence="1">
    <location>
        <begin position="12"/>
        <end position="29"/>
    </location>
</feature>
<feature type="domain" description="Uncharacterized protein YyaB-like PH" evidence="2">
    <location>
        <begin position="58"/>
        <end position="133"/>
    </location>
</feature>
<keyword evidence="4" id="KW-1185">Reference proteome</keyword>
<gene>
    <name evidence="3" type="ORF">GCM10023314_03530</name>
</gene>
<keyword evidence="1" id="KW-0812">Transmembrane</keyword>
<evidence type="ECO:0000256" key="1">
    <source>
        <dbReference type="SAM" id="Phobius"/>
    </source>
</evidence>
<dbReference type="InterPro" id="IPR009589">
    <property type="entry name" value="PH_YyaB-like"/>
</dbReference>
<reference evidence="4" key="1">
    <citation type="journal article" date="2019" name="Int. J. Syst. Evol. Microbiol.">
        <title>The Global Catalogue of Microorganisms (GCM) 10K type strain sequencing project: providing services to taxonomists for standard genome sequencing and annotation.</title>
        <authorList>
            <consortium name="The Broad Institute Genomics Platform"/>
            <consortium name="The Broad Institute Genome Sequencing Center for Infectious Disease"/>
            <person name="Wu L."/>
            <person name="Ma J."/>
        </authorList>
    </citation>
    <scope>NUCLEOTIDE SEQUENCE [LARGE SCALE GENOMIC DNA]</scope>
    <source>
        <strain evidence="4">JCM 18285</strain>
    </source>
</reference>